<evidence type="ECO:0008006" key="3">
    <source>
        <dbReference type="Google" id="ProtNLM"/>
    </source>
</evidence>
<protein>
    <recommendedName>
        <fullName evidence="3">Crp/Fnr family transcriptional regulator</fullName>
    </recommendedName>
</protein>
<dbReference type="AlphaFoldDB" id="A0A1T4R1R6"/>
<organism evidence="1 2">
    <name type="scientific">Chitinophaga eiseniae</name>
    <dbReference type="NCBI Taxonomy" id="634771"/>
    <lineage>
        <taxon>Bacteria</taxon>
        <taxon>Pseudomonadati</taxon>
        <taxon>Bacteroidota</taxon>
        <taxon>Chitinophagia</taxon>
        <taxon>Chitinophagales</taxon>
        <taxon>Chitinophagaceae</taxon>
        <taxon>Chitinophaga</taxon>
    </lineage>
</organism>
<dbReference type="InterPro" id="IPR014710">
    <property type="entry name" value="RmlC-like_jellyroll"/>
</dbReference>
<dbReference type="Proteomes" id="UP000190367">
    <property type="component" value="Unassembled WGS sequence"/>
</dbReference>
<reference evidence="2" key="1">
    <citation type="submission" date="2017-02" db="EMBL/GenBank/DDBJ databases">
        <authorList>
            <person name="Varghese N."/>
            <person name="Submissions S."/>
        </authorList>
    </citation>
    <scope>NUCLEOTIDE SEQUENCE [LARGE SCALE GENOMIC DNA]</scope>
    <source>
        <strain evidence="2">DSM 22224</strain>
    </source>
</reference>
<dbReference type="Gene3D" id="2.60.120.10">
    <property type="entry name" value="Jelly Rolls"/>
    <property type="match status" value="1"/>
</dbReference>
<gene>
    <name evidence="1" type="ORF">SAMN04488128_102728</name>
</gene>
<name>A0A1T4R1R6_9BACT</name>
<dbReference type="STRING" id="634771.SAMN04488128_102728"/>
<evidence type="ECO:0000313" key="1">
    <source>
        <dbReference type="EMBL" id="SKA09538.1"/>
    </source>
</evidence>
<evidence type="ECO:0000313" key="2">
    <source>
        <dbReference type="Proteomes" id="UP000190367"/>
    </source>
</evidence>
<sequence>MYFKIVNFEEFSRFGDQNPQIETLGRLCLQRIAARREKHAALFKLMSAQERYAYLEQEYPEMLQRIALSQLSSFLGVARETLSRIRSRRQP</sequence>
<accession>A0A1T4R1R6</accession>
<keyword evidence="2" id="KW-1185">Reference proteome</keyword>
<dbReference type="EMBL" id="FUWZ01000002">
    <property type="protein sequence ID" value="SKA09538.1"/>
    <property type="molecule type" value="Genomic_DNA"/>
</dbReference>
<proteinExistence type="predicted"/>